<name>A0A2H0N612_9BACT</name>
<organism evidence="1 2">
    <name type="scientific">Candidatus Magasanikbacteria bacterium CG11_big_fil_rev_8_21_14_0_20_39_34</name>
    <dbReference type="NCBI Taxonomy" id="1974653"/>
    <lineage>
        <taxon>Bacteria</taxon>
        <taxon>Candidatus Magasanikiibacteriota</taxon>
    </lineage>
</organism>
<dbReference type="Proteomes" id="UP000229600">
    <property type="component" value="Unassembled WGS sequence"/>
</dbReference>
<gene>
    <name evidence="1" type="ORF">COV59_01720</name>
</gene>
<sequence>MKEYPLSFGEKPIEFFPPTDIEKRNSLRDRGRAIAEQVAELGKKLSFAALLLGISAVALEKHEPKFSPTSPQETNYIPPDTLISENIVRYLDAATKPKQKLPKLDLDTGSSSTKETLTHDEVEFVTRNILDDVENIFGVPSTPEETYIEEGNGEWSIVTVDPGDKITYTLNDDSNEIVEDGALRRIKLHYKDTHLGQVAINSDGTFLYTPIHFRESLYLHNEQELRQALQEMSDYYDLVNLSKVPSILLPPDERPSDEEIADAQKILEAHTVFLKSI</sequence>
<protein>
    <submittedName>
        <fullName evidence="1">Uncharacterized protein</fullName>
    </submittedName>
</protein>
<dbReference type="AlphaFoldDB" id="A0A2H0N612"/>
<dbReference type="EMBL" id="PCWN01000005">
    <property type="protein sequence ID" value="PIR04334.1"/>
    <property type="molecule type" value="Genomic_DNA"/>
</dbReference>
<reference evidence="1 2" key="1">
    <citation type="submission" date="2017-09" db="EMBL/GenBank/DDBJ databases">
        <title>Depth-based differentiation of microbial function through sediment-hosted aquifers and enrichment of novel symbionts in the deep terrestrial subsurface.</title>
        <authorList>
            <person name="Probst A.J."/>
            <person name="Ladd B."/>
            <person name="Jarett J.K."/>
            <person name="Geller-Mcgrath D.E."/>
            <person name="Sieber C.M."/>
            <person name="Emerson J.B."/>
            <person name="Anantharaman K."/>
            <person name="Thomas B.C."/>
            <person name="Malmstrom R."/>
            <person name="Stieglmeier M."/>
            <person name="Klingl A."/>
            <person name="Woyke T."/>
            <person name="Ryan C.M."/>
            <person name="Banfield J.F."/>
        </authorList>
    </citation>
    <scope>NUCLEOTIDE SEQUENCE [LARGE SCALE GENOMIC DNA]</scope>
    <source>
        <strain evidence="1">CG11_big_fil_rev_8_21_14_0_20_39_34</strain>
    </source>
</reference>
<proteinExistence type="predicted"/>
<accession>A0A2H0N612</accession>
<evidence type="ECO:0000313" key="2">
    <source>
        <dbReference type="Proteomes" id="UP000229600"/>
    </source>
</evidence>
<comment type="caution">
    <text evidence="1">The sequence shown here is derived from an EMBL/GenBank/DDBJ whole genome shotgun (WGS) entry which is preliminary data.</text>
</comment>
<evidence type="ECO:0000313" key="1">
    <source>
        <dbReference type="EMBL" id="PIR04334.1"/>
    </source>
</evidence>